<dbReference type="GO" id="GO:0005886">
    <property type="term" value="C:plasma membrane"/>
    <property type="evidence" value="ECO:0007669"/>
    <property type="project" value="UniProtKB-SubCell"/>
</dbReference>
<dbReference type="AlphaFoldDB" id="A0A2X1BKH3"/>
<evidence type="ECO:0000313" key="8">
    <source>
        <dbReference type="EMBL" id="SPU42281.1"/>
    </source>
</evidence>
<dbReference type="EMBL" id="UAQM01000001">
    <property type="protein sequence ID" value="SPU42281.1"/>
    <property type="molecule type" value="Genomic_DNA"/>
</dbReference>
<evidence type="ECO:0000256" key="6">
    <source>
        <dbReference type="SAM" id="Phobius"/>
    </source>
</evidence>
<gene>
    <name evidence="8" type="ORF">NCTC11165_00422</name>
</gene>
<dbReference type="PANTHER" id="PTHR35007">
    <property type="entry name" value="INTEGRAL MEMBRANE PROTEIN-RELATED"/>
    <property type="match status" value="1"/>
</dbReference>
<evidence type="ECO:0000256" key="1">
    <source>
        <dbReference type="ARBA" id="ARBA00004651"/>
    </source>
</evidence>
<dbReference type="InterPro" id="IPR042094">
    <property type="entry name" value="T2SS_GspF_sf"/>
</dbReference>
<evidence type="ECO:0000313" key="9">
    <source>
        <dbReference type="Proteomes" id="UP000250358"/>
    </source>
</evidence>
<feature type="domain" description="Type II secretion system protein GspF" evidence="7">
    <location>
        <begin position="160"/>
        <end position="285"/>
    </location>
</feature>
<dbReference type="Proteomes" id="UP000250358">
    <property type="component" value="Unassembled WGS sequence"/>
</dbReference>
<feature type="transmembrane region" description="Helical" evidence="6">
    <location>
        <begin position="299"/>
        <end position="319"/>
    </location>
</feature>
<evidence type="ECO:0000256" key="5">
    <source>
        <dbReference type="ARBA" id="ARBA00023136"/>
    </source>
</evidence>
<evidence type="ECO:0000259" key="7">
    <source>
        <dbReference type="Pfam" id="PF00482"/>
    </source>
</evidence>
<feature type="transmembrane region" description="Helical" evidence="6">
    <location>
        <begin position="262"/>
        <end position="287"/>
    </location>
</feature>
<reference evidence="8 9" key="1">
    <citation type="submission" date="2018-06" db="EMBL/GenBank/DDBJ databases">
        <authorList>
            <consortium name="Pathogen Informatics"/>
            <person name="Doyle S."/>
        </authorList>
    </citation>
    <scope>NUCLEOTIDE SEQUENCE [LARGE SCALE GENOMIC DNA]</scope>
    <source>
        <strain evidence="8 9">NCTC11165</strain>
    </source>
</reference>
<sequence length="327" mass="34912">MLLPILAAILAFITIGGVGWVLVGGDDSSSQAVKRAKTMGGVRAQAAANAKRAAAANTPEARRKQILLQLQEVDRRERKARMTMAAKLKQAGLSISVRTFAIISVVAGLVGALLAFVLGAHIIIVLGVGVAAGLGLPRWIVGMKAKARMKKFSLAFADAIDILVRGIKTGLPVHDCFKIIARESPEPLAGEFRTLVEGMGVGLTLAQALDKMYERMPTPELKFFAIVIAIQQKSGGNLAEALGNLTTVLRARRMMGEKIKALSSEAIASAGIIASLPPAVMILVMLTNPSYMLLMFTDIRGQVMLMGAALWMAIGVFVMKRMISFKF</sequence>
<keyword evidence="2" id="KW-1003">Cell membrane</keyword>
<evidence type="ECO:0000256" key="3">
    <source>
        <dbReference type="ARBA" id="ARBA00022692"/>
    </source>
</evidence>
<feature type="transmembrane region" description="Helical" evidence="6">
    <location>
        <begin position="122"/>
        <end position="141"/>
    </location>
</feature>
<dbReference type="RefSeq" id="WP_128114869.1">
    <property type="nucleotide sequence ID" value="NZ_UAQM01000001.1"/>
</dbReference>
<protein>
    <submittedName>
        <fullName evidence="8">Flp pilus assembly protein TadB</fullName>
    </submittedName>
</protein>
<proteinExistence type="predicted"/>
<dbReference type="InterPro" id="IPR018076">
    <property type="entry name" value="T2SS_GspF_dom"/>
</dbReference>
<keyword evidence="3 6" id="KW-0812">Transmembrane</keyword>
<name>A0A2X1BKH3_BREDI</name>
<accession>A0A2X1BKH3</accession>
<dbReference type="Pfam" id="PF00482">
    <property type="entry name" value="T2SSF"/>
    <property type="match status" value="1"/>
</dbReference>
<comment type="subcellular location">
    <subcellularLocation>
        <location evidence="1">Cell membrane</location>
        <topology evidence="1">Multi-pass membrane protein</topology>
    </subcellularLocation>
</comment>
<evidence type="ECO:0000256" key="4">
    <source>
        <dbReference type="ARBA" id="ARBA00022989"/>
    </source>
</evidence>
<feature type="transmembrane region" description="Helical" evidence="6">
    <location>
        <begin position="6"/>
        <end position="25"/>
    </location>
</feature>
<keyword evidence="5 6" id="KW-0472">Membrane</keyword>
<evidence type="ECO:0000256" key="2">
    <source>
        <dbReference type="ARBA" id="ARBA00022475"/>
    </source>
</evidence>
<dbReference type="PANTHER" id="PTHR35007:SF1">
    <property type="entry name" value="PILUS ASSEMBLY PROTEIN"/>
    <property type="match status" value="1"/>
</dbReference>
<organism evidence="8 9">
    <name type="scientific">Brevundimonas diminuta</name>
    <name type="common">Pseudomonas diminuta</name>
    <dbReference type="NCBI Taxonomy" id="293"/>
    <lineage>
        <taxon>Bacteria</taxon>
        <taxon>Pseudomonadati</taxon>
        <taxon>Pseudomonadota</taxon>
        <taxon>Alphaproteobacteria</taxon>
        <taxon>Caulobacterales</taxon>
        <taxon>Caulobacteraceae</taxon>
        <taxon>Brevundimonas</taxon>
    </lineage>
</organism>
<feature type="transmembrane region" description="Helical" evidence="6">
    <location>
        <begin position="91"/>
        <end position="116"/>
    </location>
</feature>
<keyword evidence="4 6" id="KW-1133">Transmembrane helix</keyword>
<dbReference type="Gene3D" id="1.20.81.30">
    <property type="entry name" value="Type II secretion system (T2SS), domain F"/>
    <property type="match status" value="1"/>
</dbReference>